<name>A0ABS9RX31_9GAMM</name>
<evidence type="ECO:0000313" key="4">
    <source>
        <dbReference type="Proteomes" id="UP001202117"/>
    </source>
</evidence>
<reference evidence="3 4" key="1">
    <citation type="submission" date="2022-02" db="EMBL/GenBank/DDBJ databases">
        <title>Halomonas fukangensis sp. nov., a halophilic bacterium isolated from a bulk soil of Kalidium foliatum at Fukang.</title>
        <authorList>
            <person name="Huang Y."/>
        </authorList>
    </citation>
    <scope>NUCLEOTIDE SEQUENCE [LARGE SCALE GENOMIC DNA]</scope>
    <source>
        <strain evidence="3 4">EGI 63088</strain>
    </source>
</reference>
<evidence type="ECO:0000256" key="2">
    <source>
        <dbReference type="SAM" id="SignalP"/>
    </source>
</evidence>
<keyword evidence="2" id="KW-0732">Signal</keyword>
<keyword evidence="4" id="KW-1185">Reference proteome</keyword>
<gene>
    <name evidence="3" type="ORF">MKP05_14715</name>
</gene>
<dbReference type="EMBL" id="JAKVPY010000018">
    <property type="protein sequence ID" value="MCH4564360.1"/>
    <property type="molecule type" value="Genomic_DNA"/>
</dbReference>
<feature type="signal peptide" evidence="2">
    <location>
        <begin position="1"/>
        <end position="25"/>
    </location>
</feature>
<keyword evidence="1" id="KW-1133">Transmembrane helix</keyword>
<accession>A0ABS9RX31</accession>
<comment type="caution">
    <text evidence="3">The sequence shown here is derived from an EMBL/GenBank/DDBJ whole genome shotgun (WGS) entry which is preliminary data.</text>
</comment>
<dbReference type="Pfam" id="PF05356">
    <property type="entry name" value="Phage_Coat_B"/>
    <property type="match status" value="1"/>
</dbReference>
<feature type="chain" id="PRO_5045758868" evidence="2">
    <location>
        <begin position="26"/>
        <end position="70"/>
    </location>
</feature>
<organism evidence="3 4">
    <name type="scientific">Halomonas flagellata</name>
    <dbReference type="NCBI Taxonomy" id="2920385"/>
    <lineage>
        <taxon>Bacteria</taxon>
        <taxon>Pseudomonadati</taxon>
        <taxon>Pseudomonadota</taxon>
        <taxon>Gammaproteobacteria</taxon>
        <taxon>Oceanospirillales</taxon>
        <taxon>Halomonadaceae</taxon>
        <taxon>Halomonas</taxon>
    </lineage>
</organism>
<dbReference type="SUPFAM" id="SSF57987">
    <property type="entry name" value="Inovirus (filamentous phage) major coat protein"/>
    <property type="match status" value="1"/>
</dbReference>
<feature type="transmembrane region" description="Helical" evidence="1">
    <location>
        <begin position="41"/>
        <end position="66"/>
    </location>
</feature>
<evidence type="ECO:0000256" key="1">
    <source>
        <dbReference type="SAM" id="Phobius"/>
    </source>
</evidence>
<dbReference type="RefSeq" id="WP_240569026.1">
    <property type="nucleotide sequence ID" value="NZ_JAKVPY010000018.1"/>
</dbReference>
<protein>
    <submittedName>
        <fullName evidence="3">Major capsid protein</fullName>
    </submittedName>
</protein>
<keyword evidence="1" id="KW-0812">Transmembrane</keyword>
<sequence>MRLIKQAKRVVLVPASFLGASAAMADAGGVDVSGVVAAVDGAAGPIAAVGTAVLAVLAGILVFRLIKRVM</sequence>
<dbReference type="Proteomes" id="UP001202117">
    <property type="component" value="Unassembled WGS sequence"/>
</dbReference>
<keyword evidence="1" id="KW-0472">Membrane</keyword>
<proteinExistence type="predicted"/>
<dbReference type="InterPro" id="IPR008020">
    <property type="entry name" value="G8P"/>
</dbReference>
<evidence type="ECO:0000313" key="3">
    <source>
        <dbReference type="EMBL" id="MCH4564360.1"/>
    </source>
</evidence>